<evidence type="ECO:0000313" key="1">
    <source>
        <dbReference type="EMBL" id="BDX05096.1"/>
    </source>
</evidence>
<organism evidence="1 2">
    <name type="scientific">Planctobacterium marinum</name>
    <dbReference type="NCBI Taxonomy" id="1631968"/>
    <lineage>
        <taxon>Bacteria</taxon>
        <taxon>Pseudomonadati</taxon>
        <taxon>Pseudomonadota</taxon>
        <taxon>Gammaproteobacteria</taxon>
        <taxon>Alteromonadales</taxon>
        <taxon>Alteromonadaceae</taxon>
        <taxon>Planctobacterium</taxon>
    </lineage>
</organism>
<dbReference type="KEGG" id="pmaw:MACH26_06170"/>
<evidence type="ECO:0000313" key="2">
    <source>
        <dbReference type="Proteomes" id="UP001333710"/>
    </source>
</evidence>
<keyword evidence="2" id="KW-1185">Reference proteome</keyword>
<dbReference type="EMBL" id="AP027272">
    <property type="protein sequence ID" value="BDX05096.1"/>
    <property type="molecule type" value="Genomic_DNA"/>
</dbReference>
<name>A0AA48HI38_9ALTE</name>
<sequence length="47" mass="5744">MYESLQSHEHQKCIEDSTIHIQDCETIKEQSYDEYKRLREQQVSKDN</sequence>
<reference evidence="1" key="1">
    <citation type="submission" date="2023-01" db="EMBL/GenBank/DDBJ databases">
        <title>Complete genome sequence of Planctobacterium marinum strain Dej080120_11.</title>
        <authorList>
            <person name="Ueki S."/>
            <person name="Maruyama F."/>
        </authorList>
    </citation>
    <scope>NUCLEOTIDE SEQUENCE</scope>
    <source>
        <strain evidence="1">Dej080120_11</strain>
    </source>
</reference>
<dbReference type="AlphaFoldDB" id="A0AA48HI38"/>
<gene>
    <name evidence="1" type="ORF">MACH26_06170</name>
</gene>
<dbReference type="Proteomes" id="UP001333710">
    <property type="component" value="Chromosome"/>
</dbReference>
<protein>
    <submittedName>
        <fullName evidence="1">Uncharacterized protein</fullName>
    </submittedName>
</protein>
<accession>A0AA48HI38</accession>
<proteinExistence type="predicted"/>